<keyword evidence="2 6" id="KW-0645">Protease</keyword>
<dbReference type="InterPro" id="IPR035892">
    <property type="entry name" value="C2_domain_sf"/>
</dbReference>
<feature type="domain" description="Calpain catalytic" evidence="8">
    <location>
        <begin position="121"/>
        <end position="434"/>
    </location>
</feature>
<dbReference type="GO" id="GO:0005737">
    <property type="term" value="C:cytoplasm"/>
    <property type="evidence" value="ECO:0007669"/>
    <property type="project" value="TreeGrafter"/>
</dbReference>
<feature type="active site" evidence="5 6">
    <location>
        <position position="176"/>
    </location>
</feature>
<comment type="similarity">
    <text evidence="1">Belongs to the peptidase C2 family.</text>
</comment>
<feature type="domain" description="C2" evidence="7">
    <location>
        <begin position="587"/>
        <end position="694"/>
    </location>
</feature>
<dbReference type="FunFam" id="3.90.70.10:FF:000001">
    <property type="entry name" value="Calpain-1 catalytic subunit"/>
    <property type="match status" value="1"/>
</dbReference>
<name>A0AA36BLB3_OCTVU</name>
<protein>
    <submittedName>
        <fullName evidence="9">Calpaincalpain-5-like</fullName>
    </submittedName>
</protein>
<dbReference type="SUPFAM" id="SSF49562">
    <property type="entry name" value="C2 domain (Calcium/lipid-binding domain, CaLB)"/>
    <property type="match status" value="1"/>
</dbReference>
<dbReference type="InterPro" id="IPR001300">
    <property type="entry name" value="Peptidase_C2_calpain_cat"/>
</dbReference>
<dbReference type="InterPro" id="IPR000008">
    <property type="entry name" value="C2_dom"/>
</dbReference>
<dbReference type="SMART" id="SM00720">
    <property type="entry name" value="calpain_III"/>
    <property type="match status" value="1"/>
</dbReference>
<proteinExistence type="inferred from homology"/>
<evidence type="ECO:0000313" key="9">
    <source>
        <dbReference type="EMBL" id="CAI9736440.1"/>
    </source>
</evidence>
<dbReference type="InterPro" id="IPR022682">
    <property type="entry name" value="Calpain_domain_III"/>
</dbReference>
<dbReference type="EMBL" id="OX597831">
    <property type="protein sequence ID" value="CAI9736440.1"/>
    <property type="molecule type" value="Genomic_DNA"/>
</dbReference>
<dbReference type="InterPro" id="IPR000169">
    <property type="entry name" value="Pept_cys_AS"/>
</dbReference>
<dbReference type="Pfam" id="PF00648">
    <property type="entry name" value="Peptidase_C2"/>
    <property type="match status" value="1"/>
</dbReference>
<evidence type="ECO:0000256" key="1">
    <source>
        <dbReference type="ARBA" id="ARBA00007623"/>
    </source>
</evidence>
<organism evidence="9 10">
    <name type="scientific">Octopus vulgaris</name>
    <name type="common">Common octopus</name>
    <dbReference type="NCBI Taxonomy" id="6645"/>
    <lineage>
        <taxon>Eukaryota</taxon>
        <taxon>Metazoa</taxon>
        <taxon>Spiralia</taxon>
        <taxon>Lophotrochozoa</taxon>
        <taxon>Mollusca</taxon>
        <taxon>Cephalopoda</taxon>
        <taxon>Coleoidea</taxon>
        <taxon>Octopodiformes</taxon>
        <taxon>Octopoda</taxon>
        <taxon>Incirrata</taxon>
        <taxon>Octopodidae</taxon>
        <taxon>Octopus</taxon>
    </lineage>
</organism>
<dbReference type="InterPro" id="IPR036213">
    <property type="entry name" value="Calpain_III_sf"/>
</dbReference>
<gene>
    <name evidence="9" type="ORF">OCTVUL_1B002864</name>
</gene>
<evidence type="ECO:0000313" key="10">
    <source>
        <dbReference type="Proteomes" id="UP001162480"/>
    </source>
</evidence>
<dbReference type="Gene3D" id="2.60.40.150">
    <property type="entry name" value="C2 domain"/>
    <property type="match status" value="1"/>
</dbReference>
<dbReference type="PROSITE" id="PS00139">
    <property type="entry name" value="THIOL_PROTEASE_CYS"/>
    <property type="match status" value="1"/>
</dbReference>
<dbReference type="PROSITE" id="PS50203">
    <property type="entry name" value="CALPAIN_CAT"/>
    <property type="match status" value="1"/>
</dbReference>
<dbReference type="Proteomes" id="UP001162480">
    <property type="component" value="Chromosome 18"/>
</dbReference>
<evidence type="ECO:0000259" key="7">
    <source>
        <dbReference type="PROSITE" id="PS50004"/>
    </source>
</evidence>
<evidence type="ECO:0000256" key="2">
    <source>
        <dbReference type="ARBA" id="ARBA00022670"/>
    </source>
</evidence>
<dbReference type="SMART" id="SM00230">
    <property type="entry name" value="CysPc"/>
    <property type="match status" value="1"/>
</dbReference>
<dbReference type="CDD" id="cd00044">
    <property type="entry name" value="CysPc"/>
    <property type="match status" value="1"/>
</dbReference>
<dbReference type="PRINTS" id="PR00704">
    <property type="entry name" value="CALPAIN"/>
</dbReference>
<dbReference type="PANTHER" id="PTHR10183">
    <property type="entry name" value="CALPAIN"/>
    <property type="match status" value="1"/>
</dbReference>
<evidence type="ECO:0000256" key="5">
    <source>
        <dbReference type="PIRSR" id="PIRSR622684-1"/>
    </source>
</evidence>
<dbReference type="InterPro" id="IPR038765">
    <property type="entry name" value="Papain-like_cys_pep_sf"/>
</dbReference>
<feature type="active site" evidence="5 6">
    <location>
        <position position="342"/>
    </location>
</feature>
<dbReference type="InterPro" id="IPR022683">
    <property type="entry name" value="Calpain_III"/>
</dbReference>
<evidence type="ECO:0000256" key="3">
    <source>
        <dbReference type="ARBA" id="ARBA00022801"/>
    </source>
</evidence>
<dbReference type="Gene3D" id="3.90.70.10">
    <property type="entry name" value="Cysteine proteinases"/>
    <property type="match status" value="1"/>
</dbReference>
<dbReference type="PANTHER" id="PTHR10183:SF379">
    <property type="entry name" value="CALPAIN-5"/>
    <property type="match status" value="1"/>
</dbReference>
<dbReference type="SUPFAM" id="SSF54001">
    <property type="entry name" value="Cysteine proteinases"/>
    <property type="match status" value="1"/>
</dbReference>
<dbReference type="SUPFAM" id="SSF49758">
    <property type="entry name" value="Calpain large subunit, middle domain (domain III)"/>
    <property type="match status" value="1"/>
</dbReference>
<reference evidence="9" key="1">
    <citation type="submission" date="2023-08" db="EMBL/GenBank/DDBJ databases">
        <authorList>
            <person name="Alioto T."/>
            <person name="Alioto T."/>
            <person name="Gomez Garrido J."/>
        </authorList>
    </citation>
    <scope>NUCLEOTIDE SEQUENCE</scope>
</reference>
<evidence type="ECO:0000256" key="4">
    <source>
        <dbReference type="ARBA" id="ARBA00022807"/>
    </source>
</evidence>
<keyword evidence="4 6" id="KW-0788">Thiol protease</keyword>
<dbReference type="Pfam" id="PF01067">
    <property type="entry name" value="Calpain_III"/>
    <property type="match status" value="1"/>
</dbReference>
<feature type="active site" evidence="5 6">
    <location>
        <position position="374"/>
    </location>
</feature>
<keyword evidence="3 6" id="KW-0378">Hydrolase</keyword>
<dbReference type="InterPro" id="IPR022684">
    <property type="entry name" value="Calpain_cysteine_protease"/>
</dbReference>
<dbReference type="PROSITE" id="PS50004">
    <property type="entry name" value="C2"/>
    <property type="match status" value="1"/>
</dbReference>
<accession>A0AA36BLB3</accession>
<evidence type="ECO:0000259" key="8">
    <source>
        <dbReference type="PROSITE" id="PS50203"/>
    </source>
</evidence>
<keyword evidence="10" id="KW-1185">Reference proteome</keyword>
<dbReference type="Gene3D" id="2.60.120.380">
    <property type="match status" value="1"/>
</dbReference>
<dbReference type="GO" id="GO:0006508">
    <property type="term" value="P:proteolysis"/>
    <property type="evidence" value="ECO:0007669"/>
    <property type="project" value="UniProtKB-KW"/>
</dbReference>
<sequence length="730" mass="84092">MDFYIANLRGREYDLRSRSNSEDREKSKITKTAGGNDKEVNVVKTLQLLIVSTLRSSSSSNFHFSGSSVSGNNRNHTTFITGRDLEKHGSKLHFKEMPKLIPFAEQKFHKLRNECRKKSILFTDPKFPANNSAIFFSRSPPSGIIWKRPGDIAEDPKFFLDSASAEDFAQGSLGNCWFVAACASVAENPDLWKKVVPDYEEQEWSPKNKYAGIFHFKFWQMGDWVDVVVDDLLPTINGKLIFAHSTSKNEFWSALLEKAYAKLFGSYEALTGGKSRDAMVDMTGGVGESVRLSEYRSQEKKAELFKSLLYAYENKALMSASIMAVTQREREAQNEEGLVKGHAYSITAVKKLIIGTSLLAYFKREKVYMVRCRNPWGGVEWKGAWSDGSPEWQNVSESTKKELGLTLDHNDGEFWMAFDDFCQFYTDIDICHIVNTKRLTWKMTWKEFIYKGEWKPPNRWGGCGNNENFLDNPQYLFRIHDTQELLLSLEQSEKRSSKKKGKENDVIGFTVFRAGINQKYRIHNKLYDRIHSGPFSNARGVFARVAFKKGVYCIIPSTFESKIRGEFILRIYATSNVKLRELIKDGPKATRFFRAPYLAATAVNIFRGEQLFTDTSQHKVYCIIRCEKKKQKIPSVKGSEEFNWNTRATFFRKKPEEDVKVEAWEKRFFGDRCLGYVTLPMARANWSKYKSMNTSTRYVVQNKDEKSGNYDKNPQYLWIIVQQSEALDTL</sequence>
<evidence type="ECO:0000256" key="6">
    <source>
        <dbReference type="PROSITE-ProRule" id="PRU00239"/>
    </source>
</evidence>
<dbReference type="GO" id="GO:0004198">
    <property type="term" value="F:calcium-dependent cysteine-type endopeptidase activity"/>
    <property type="evidence" value="ECO:0007669"/>
    <property type="project" value="InterPro"/>
</dbReference>
<dbReference type="AlphaFoldDB" id="A0AA36BLB3"/>